<evidence type="ECO:0000313" key="10">
    <source>
        <dbReference type="Proteomes" id="UP000523863"/>
    </source>
</evidence>
<evidence type="ECO:0000256" key="8">
    <source>
        <dbReference type="SAM" id="Phobius"/>
    </source>
</evidence>
<dbReference type="Proteomes" id="UP000523863">
    <property type="component" value="Unassembled WGS sequence"/>
</dbReference>
<name>A0A7W8YBC3_9MICC</name>
<dbReference type="GO" id="GO:0016872">
    <property type="term" value="F:intramolecular lyase activity"/>
    <property type="evidence" value="ECO:0007669"/>
    <property type="project" value="InterPro"/>
</dbReference>
<protein>
    <submittedName>
        <fullName evidence="9">Lycopene cyclase domain-containing protein</fullName>
    </submittedName>
</protein>
<dbReference type="CDD" id="cd13966">
    <property type="entry name" value="PT_UbiA_4"/>
    <property type="match status" value="1"/>
</dbReference>
<evidence type="ECO:0000256" key="4">
    <source>
        <dbReference type="ARBA" id="ARBA00022746"/>
    </source>
</evidence>
<dbReference type="InterPro" id="IPR044878">
    <property type="entry name" value="UbiA_sf"/>
</dbReference>
<feature type="transmembrane region" description="Helical" evidence="8">
    <location>
        <begin position="217"/>
        <end position="235"/>
    </location>
</feature>
<dbReference type="EMBL" id="JACHBL010000001">
    <property type="protein sequence ID" value="MBB5598395.1"/>
    <property type="molecule type" value="Genomic_DNA"/>
</dbReference>
<dbReference type="NCBIfam" id="TIGR03462">
    <property type="entry name" value="CarR_dom_SF"/>
    <property type="match status" value="1"/>
</dbReference>
<feature type="transmembrane region" description="Helical" evidence="8">
    <location>
        <begin position="36"/>
        <end position="61"/>
    </location>
</feature>
<comment type="subcellular location">
    <subcellularLocation>
        <location evidence="1">Membrane</location>
        <topology evidence="1">Multi-pass membrane protein</topology>
    </subcellularLocation>
</comment>
<comment type="pathway">
    <text evidence="2">Carotenoid biosynthesis.</text>
</comment>
<evidence type="ECO:0000256" key="2">
    <source>
        <dbReference type="ARBA" id="ARBA00004829"/>
    </source>
</evidence>
<keyword evidence="7" id="KW-0413">Isomerase</keyword>
<sequence length="395" mass="42769">MRYALLSVAFLAIAVTVALILTRAGSSLRVKVNMPAVLVAGTALMVLTAVFDTLMIALNLFTYSDALISGIRVGLAPVEDFAYPLATVILLPALWQFMTHHPHLKMSALLKHALIVSRPVSWINTAFPFGAAYFLATRDIDWLLVVGAIYYLIPYNLAMYGINDVFDYASDINNPRKGGLEGALLPPAYHRPMLWLCLVTNVPFLAVLFAAGSPESAIALAVSTFAVIAYSAAGLRFKERPFVDSLTSSTHFVSPAVVGLTLAGASFDSALLLMLGAFFCWGIAAHAFGAVQDIQPDREAGIGSVATVIGARSTVIFTIVMWGTAGILMLMTSWPGPLVAIVAVPYIVNAVPYLHVTDQDAGTTNKAWRRFIWLNYFSGFLVTLTMILWWMTVRG</sequence>
<dbReference type="Gene3D" id="1.10.357.140">
    <property type="entry name" value="UbiA prenyltransferase"/>
    <property type="match status" value="1"/>
</dbReference>
<feature type="transmembrane region" description="Helical" evidence="8">
    <location>
        <begin position="81"/>
        <end position="98"/>
    </location>
</feature>
<keyword evidence="10" id="KW-1185">Reference proteome</keyword>
<dbReference type="AlphaFoldDB" id="A0A7W8YBC3"/>
<feature type="transmembrane region" description="Helical" evidence="8">
    <location>
        <begin position="119"/>
        <end position="136"/>
    </location>
</feature>
<dbReference type="InterPro" id="IPR017825">
    <property type="entry name" value="Lycopene_cyclase_dom"/>
</dbReference>
<feature type="transmembrane region" description="Helical" evidence="8">
    <location>
        <begin position="193"/>
        <end position="211"/>
    </location>
</feature>
<dbReference type="GO" id="GO:0045436">
    <property type="term" value="F:lycopene beta cyclase activity"/>
    <property type="evidence" value="ECO:0007669"/>
    <property type="project" value="UniProtKB-ARBA"/>
</dbReference>
<dbReference type="GO" id="GO:0016020">
    <property type="term" value="C:membrane"/>
    <property type="evidence" value="ECO:0007669"/>
    <property type="project" value="UniProtKB-SubCell"/>
</dbReference>
<evidence type="ECO:0000313" key="9">
    <source>
        <dbReference type="EMBL" id="MBB5598395.1"/>
    </source>
</evidence>
<organism evidence="9 10">
    <name type="scientific">Neomicrococcus lactis</name>
    <dbReference type="NCBI Taxonomy" id="732241"/>
    <lineage>
        <taxon>Bacteria</taxon>
        <taxon>Bacillati</taxon>
        <taxon>Actinomycetota</taxon>
        <taxon>Actinomycetes</taxon>
        <taxon>Micrococcales</taxon>
        <taxon>Micrococcaceae</taxon>
        <taxon>Neomicrococcus</taxon>
    </lineage>
</organism>
<evidence type="ECO:0000256" key="1">
    <source>
        <dbReference type="ARBA" id="ARBA00004141"/>
    </source>
</evidence>
<proteinExistence type="predicted"/>
<evidence type="ECO:0000256" key="3">
    <source>
        <dbReference type="ARBA" id="ARBA00022692"/>
    </source>
</evidence>
<evidence type="ECO:0000256" key="6">
    <source>
        <dbReference type="ARBA" id="ARBA00023136"/>
    </source>
</evidence>
<feature type="transmembrane region" description="Helical" evidence="8">
    <location>
        <begin position="6"/>
        <end position="24"/>
    </location>
</feature>
<dbReference type="RefSeq" id="WP_183642011.1">
    <property type="nucleotide sequence ID" value="NZ_JACHBL010000001.1"/>
</dbReference>
<evidence type="ECO:0000256" key="5">
    <source>
        <dbReference type="ARBA" id="ARBA00022989"/>
    </source>
</evidence>
<dbReference type="InterPro" id="IPR000537">
    <property type="entry name" value="UbiA_prenyltransferase"/>
</dbReference>
<keyword evidence="4" id="KW-0125">Carotenoid biosynthesis</keyword>
<feature type="transmembrane region" description="Helical" evidence="8">
    <location>
        <begin position="142"/>
        <end position="162"/>
    </location>
</feature>
<dbReference type="GO" id="GO:0016765">
    <property type="term" value="F:transferase activity, transferring alkyl or aryl (other than methyl) groups"/>
    <property type="evidence" value="ECO:0007669"/>
    <property type="project" value="InterPro"/>
</dbReference>
<dbReference type="GO" id="GO:0016117">
    <property type="term" value="P:carotenoid biosynthetic process"/>
    <property type="evidence" value="ECO:0007669"/>
    <property type="project" value="UniProtKB-KW"/>
</dbReference>
<dbReference type="Gene3D" id="1.20.120.1780">
    <property type="entry name" value="UbiA prenyltransferase"/>
    <property type="match status" value="1"/>
</dbReference>
<keyword evidence="5 8" id="KW-1133">Transmembrane helix</keyword>
<accession>A0A7W8YBC3</accession>
<keyword evidence="6 8" id="KW-0472">Membrane</keyword>
<comment type="caution">
    <text evidence="9">The sequence shown here is derived from an EMBL/GenBank/DDBJ whole genome shotgun (WGS) entry which is preliminary data.</text>
</comment>
<evidence type="ECO:0000256" key="7">
    <source>
        <dbReference type="ARBA" id="ARBA00023235"/>
    </source>
</evidence>
<feature type="transmembrane region" description="Helical" evidence="8">
    <location>
        <begin position="374"/>
        <end position="392"/>
    </location>
</feature>
<dbReference type="Pfam" id="PF01040">
    <property type="entry name" value="UbiA"/>
    <property type="match status" value="1"/>
</dbReference>
<dbReference type="NCBIfam" id="NF009608">
    <property type="entry name" value="PRK13105.1"/>
    <property type="match status" value="1"/>
</dbReference>
<feature type="transmembrane region" description="Helical" evidence="8">
    <location>
        <begin position="334"/>
        <end position="354"/>
    </location>
</feature>
<gene>
    <name evidence="9" type="ORF">BKA12_001475</name>
</gene>
<reference evidence="9 10" key="1">
    <citation type="submission" date="2020-08" db="EMBL/GenBank/DDBJ databases">
        <title>Sequencing the genomes of 1000 actinobacteria strains.</title>
        <authorList>
            <person name="Klenk H.-P."/>
        </authorList>
    </citation>
    <scope>NUCLEOTIDE SEQUENCE [LARGE SCALE GENOMIC DNA]</scope>
    <source>
        <strain evidence="9 10">DSM 23694</strain>
    </source>
</reference>
<feature type="transmembrane region" description="Helical" evidence="8">
    <location>
        <begin position="300"/>
        <end position="322"/>
    </location>
</feature>
<keyword evidence="3 8" id="KW-0812">Transmembrane</keyword>